<comment type="caution">
    <text evidence="5">The sequence shown here is derived from an EMBL/GenBank/DDBJ whole genome shotgun (WGS) entry which is preliminary data.</text>
</comment>
<dbReference type="EMBL" id="VJWA01000001">
    <property type="protein sequence ID" value="TRW17819.1"/>
    <property type="molecule type" value="Genomic_DNA"/>
</dbReference>
<dbReference type="PIRSF" id="PIRSF028756">
    <property type="entry name" value="PPK2_prd"/>
    <property type="match status" value="1"/>
</dbReference>
<reference evidence="5 6" key="1">
    <citation type="submission" date="2019-07" db="EMBL/GenBank/DDBJ databases">
        <title>Novel species isolated from glacier.</title>
        <authorList>
            <person name="Liu Q."/>
            <person name="Xin Y.-H."/>
        </authorList>
    </citation>
    <scope>NUCLEOTIDE SEQUENCE [LARGE SCALE GENOMIC DNA]</scope>
    <source>
        <strain evidence="5 6">LB1R16</strain>
    </source>
</reference>
<accession>A0A552UHX1</accession>
<name>A0A552UHX1_9SPHN</name>
<dbReference type="InterPro" id="IPR027417">
    <property type="entry name" value="P-loop_NTPase"/>
</dbReference>
<dbReference type="PANTHER" id="PTHR34383">
    <property type="entry name" value="POLYPHOSPHATE:AMP PHOSPHOTRANSFERASE-RELATED"/>
    <property type="match status" value="1"/>
</dbReference>
<gene>
    <name evidence="5" type="ORF">FMM06_06715</name>
</gene>
<keyword evidence="2" id="KW-0808">Transferase</keyword>
<dbReference type="SUPFAM" id="SSF52540">
    <property type="entry name" value="P-loop containing nucleoside triphosphate hydrolases"/>
    <property type="match status" value="1"/>
</dbReference>
<protein>
    <submittedName>
        <fullName evidence="5">Polyphosphate kinase</fullName>
    </submittedName>
</protein>
<dbReference type="AlphaFoldDB" id="A0A552UHX1"/>
<sequence>MSKLRLRDFEHTPDVKRADYDNRLLALQYRLQLIQAAYITQGLSGIVAVEGWDASGKGGLIKRLTAELDPRFTNVYSIGAPTKDELAHHFLWRFWQRLPAAREIAVFDRTWYGRVLVERVDKLTPKKSWKAAYETIEAFEAEQRANGTRIVKLFLHITQDEQDKRLRERLETPYKRWKTGLDDYHNRSMRDAYTEAYEDMFDRCDSVPWSVIAADDKKTARLTGLEAVIAALGEGVDLSFPEIDPELRRVAEAALGPLNPASTSAGTTTGD</sequence>
<dbReference type="RefSeq" id="WP_144236511.1">
    <property type="nucleotide sequence ID" value="NZ_VJWA01000001.1"/>
</dbReference>
<evidence type="ECO:0000256" key="2">
    <source>
        <dbReference type="ARBA" id="ARBA00022679"/>
    </source>
</evidence>
<dbReference type="InterPro" id="IPR022488">
    <property type="entry name" value="PPK2-related"/>
</dbReference>
<evidence type="ECO:0000256" key="3">
    <source>
        <dbReference type="ARBA" id="ARBA00022777"/>
    </source>
</evidence>
<feature type="domain" description="Polyphosphate kinase-2-related" evidence="4">
    <location>
        <begin position="16"/>
        <end position="231"/>
    </location>
</feature>
<dbReference type="Gene3D" id="3.40.50.300">
    <property type="entry name" value="P-loop containing nucleotide triphosphate hydrolases"/>
    <property type="match status" value="1"/>
</dbReference>
<dbReference type="Proteomes" id="UP000317894">
    <property type="component" value="Unassembled WGS sequence"/>
</dbReference>
<comment type="similarity">
    <text evidence="1">Belongs to the polyphosphate kinase 2 (PPK2) family. Class I subfamily.</text>
</comment>
<dbReference type="OrthoDB" id="9775224at2"/>
<dbReference type="PANTHER" id="PTHR34383:SF3">
    <property type="entry name" value="POLYPHOSPHATE:AMP PHOSPHOTRANSFERASE"/>
    <property type="match status" value="1"/>
</dbReference>
<keyword evidence="3 5" id="KW-0418">Kinase</keyword>
<keyword evidence="6" id="KW-1185">Reference proteome</keyword>
<dbReference type="GO" id="GO:0008976">
    <property type="term" value="F:polyphosphate kinase activity"/>
    <property type="evidence" value="ECO:0007669"/>
    <property type="project" value="InterPro"/>
</dbReference>
<proteinExistence type="inferred from homology"/>
<organism evidence="5 6">
    <name type="scientific">Glacieibacterium frigidum</name>
    <dbReference type="NCBI Taxonomy" id="2593303"/>
    <lineage>
        <taxon>Bacteria</taxon>
        <taxon>Pseudomonadati</taxon>
        <taxon>Pseudomonadota</taxon>
        <taxon>Alphaproteobacteria</taxon>
        <taxon>Sphingomonadales</taxon>
        <taxon>Sphingosinicellaceae</taxon>
        <taxon>Glacieibacterium</taxon>
    </lineage>
</organism>
<evidence type="ECO:0000313" key="5">
    <source>
        <dbReference type="EMBL" id="TRW17819.1"/>
    </source>
</evidence>
<evidence type="ECO:0000259" key="4">
    <source>
        <dbReference type="Pfam" id="PF03976"/>
    </source>
</evidence>
<dbReference type="Pfam" id="PF03976">
    <property type="entry name" value="PPK2"/>
    <property type="match status" value="1"/>
</dbReference>
<evidence type="ECO:0000313" key="6">
    <source>
        <dbReference type="Proteomes" id="UP000317894"/>
    </source>
</evidence>
<evidence type="ECO:0000256" key="1">
    <source>
        <dbReference type="ARBA" id="ARBA00009924"/>
    </source>
</evidence>
<dbReference type="InterPro" id="IPR016898">
    <property type="entry name" value="Polyphosphate_phosphotransfera"/>
</dbReference>